<dbReference type="InterPro" id="IPR009003">
    <property type="entry name" value="Peptidase_S1_PA"/>
</dbReference>
<evidence type="ECO:0000313" key="3">
    <source>
        <dbReference type="EMBL" id="PZX17596.1"/>
    </source>
</evidence>
<dbReference type="EMBL" id="QKZL01000004">
    <property type="protein sequence ID" value="PZX17596.1"/>
    <property type="molecule type" value="Genomic_DNA"/>
</dbReference>
<dbReference type="InterPro" id="IPR050966">
    <property type="entry name" value="Glutamyl_endopeptidase"/>
</dbReference>
<feature type="signal peptide" evidence="2">
    <location>
        <begin position="1"/>
        <end position="16"/>
    </location>
</feature>
<evidence type="ECO:0000313" key="4">
    <source>
        <dbReference type="Proteomes" id="UP000248916"/>
    </source>
</evidence>
<dbReference type="InterPro" id="IPR043504">
    <property type="entry name" value="Peptidase_S1_PA_chymotrypsin"/>
</dbReference>
<evidence type="ECO:0000256" key="2">
    <source>
        <dbReference type="SAM" id="SignalP"/>
    </source>
</evidence>
<dbReference type="AlphaFoldDB" id="A0A2W7NWB5"/>
<feature type="chain" id="PRO_5015861574" evidence="2">
    <location>
        <begin position="17"/>
        <end position="201"/>
    </location>
</feature>
<comment type="caution">
    <text evidence="3">The sequence shown here is derived from an EMBL/GenBank/DDBJ whole genome shotgun (WGS) entry which is preliminary data.</text>
</comment>
<reference evidence="3 4" key="1">
    <citation type="submission" date="2018-06" db="EMBL/GenBank/DDBJ databases">
        <title>Genomic Encyclopedia of Archaeal and Bacterial Type Strains, Phase II (KMG-II): from individual species to whole genera.</title>
        <authorList>
            <person name="Goeker M."/>
        </authorList>
    </citation>
    <scope>NUCLEOTIDE SEQUENCE [LARGE SCALE GENOMIC DNA]</scope>
    <source>
        <strain evidence="3 4">DSM 22009</strain>
    </source>
</reference>
<dbReference type="Pfam" id="PF13365">
    <property type="entry name" value="Trypsin_2"/>
    <property type="match status" value="1"/>
</dbReference>
<sequence>MRALLALLLLALPAAADPAREATGRLAVTVTEARPNCTAVLVAPHRALSAGHCVGRAPNPQQKFFADWQPDGSFDAALPVAGFERVEATPLLTPETRDVVVIDLAPRADAPAPLPFGPAPAPGETVRVISYPRNQAPRDTRCTVTARSDAILSLDCPATSGMSGAPVLVETRDGWAVAAILTARSGQGSLALLVDDALAGD</sequence>
<dbReference type="Proteomes" id="UP000248916">
    <property type="component" value="Unassembled WGS sequence"/>
</dbReference>
<organism evidence="3 4">
    <name type="scientific">Palleronia aestuarii</name>
    <dbReference type="NCBI Taxonomy" id="568105"/>
    <lineage>
        <taxon>Bacteria</taxon>
        <taxon>Pseudomonadati</taxon>
        <taxon>Pseudomonadota</taxon>
        <taxon>Alphaproteobacteria</taxon>
        <taxon>Rhodobacterales</taxon>
        <taxon>Roseobacteraceae</taxon>
        <taxon>Palleronia</taxon>
    </lineage>
</organism>
<gene>
    <name evidence="3" type="ORF">LX81_01321</name>
</gene>
<keyword evidence="1 2" id="KW-0732">Signal</keyword>
<dbReference type="RefSeq" id="WP_146259399.1">
    <property type="nucleotide sequence ID" value="NZ_QKZL01000004.1"/>
</dbReference>
<dbReference type="OrthoDB" id="267336at2"/>
<proteinExistence type="predicted"/>
<accession>A0A2W7NWB5</accession>
<protein>
    <submittedName>
        <fullName evidence="3">Trypsin-like peptidase</fullName>
    </submittedName>
</protein>
<keyword evidence="4" id="KW-1185">Reference proteome</keyword>
<dbReference type="PANTHER" id="PTHR15462">
    <property type="entry name" value="SERINE PROTEASE"/>
    <property type="match status" value="1"/>
</dbReference>
<dbReference type="PANTHER" id="PTHR15462:SF8">
    <property type="entry name" value="SERINE PROTEASE"/>
    <property type="match status" value="1"/>
</dbReference>
<dbReference type="Gene3D" id="2.40.10.10">
    <property type="entry name" value="Trypsin-like serine proteases"/>
    <property type="match status" value="2"/>
</dbReference>
<dbReference type="SUPFAM" id="SSF50494">
    <property type="entry name" value="Trypsin-like serine proteases"/>
    <property type="match status" value="1"/>
</dbReference>
<evidence type="ECO:0000256" key="1">
    <source>
        <dbReference type="ARBA" id="ARBA00022729"/>
    </source>
</evidence>
<name>A0A2W7NWB5_9RHOB</name>